<dbReference type="InterPro" id="IPR018108">
    <property type="entry name" value="MCP_transmembrane"/>
</dbReference>
<keyword evidence="7" id="KW-0496">Mitochondrion</keyword>
<evidence type="ECO:0000313" key="12">
    <source>
        <dbReference type="Proteomes" id="UP001381693"/>
    </source>
</evidence>
<evidence type="ECO:0000256" key="2">
    <source>
        <dbReference type="ARBA" id="ARBA00006375"/>
    </source>
</evidence>
<evidence type="ECO:0000256" key="7">
    <source>
        <dbReference type="ARBA" id="ARBA00023128"/>
    </source>
</evidence>
<keyword evidence="6" id="KW-1133">Transmembrane helix</keyword>
<dbReference type="InterPro" id="IPR023395">
    <property type="entry name" value="MCP_dom_sf"/>
</dbReference>
<dbReference type="InterPro" id="IPR050567">
    <property type="entry name" value="Mitochondrial_Carrier"/>
</dbReference>
<dbReference type="Gene3D" id="1.50.40.10">
    <property type="entry name" value="Mitochondrial carrier domain"/>
    <property type="match status" value="2"/>
</dbReference>
<dbReference type="SUPFAM" id="SSF103506">
    <property type="entry name" value="Mitochondrial carrier"/>
    <property type="match status" value="1"/>
</dbReference>
<accession>A0AAN8X5I3</accession>
<dbReference type="PROSITE" id="PS50920">
    <property type="entry name" value="SOLCAR"/>
    <property type="match status" value="2"/>
</dbReference>
<evidence type="ECO:0000256" key="4">
    <source>
        <dbReference type="ARBA" id="ARBA00022692"/>
    </source>
</evidence>
<dbReference type="EMBL" id="JAXCGZ010011471">
    <property type="protein sequence ID" value="KAK7074733.1"/>
    <property type="molecule type" value="Genomic_DNA"/>
</dbReference>
<comment type="caution">
    <text evidence="11">The sequence shown here is derived from an EMBL/GenBank/DDBJ whole genome shotgun (WGS) entry which is preliminary data.</text>
</comment>
<organism evidence="11 12">
    <name type="scientific">Halocaridina rubra</name>
    <name type="common">Hawaiian red shrimp</name>
    <dbReference type="NCBI Taxonomy" id="373956"/>
    <lineage>
        <taxon>Eukaryota</taxon>
        <taxon>Metazoa</taxon>
        <taxon>Ecdysozoa</taxon>
        <taxon>Arthropoda</taxon>
        <taxon>Crustacea</taxon>
        <taxon>Multicrustacea</taxon>
        <taxon>Malacostraca</taxon>
        <taxon>Eumalacostraca</taxon>
        <taxon>Eucarida</taxon>
        <taxon>Decapoda</taxon>
        <taxon>Pleocyemata</taxon>
        <taxon>Caridea</taxon>
        <taxon>Atyoidea</taxon>
        <taxon>Atyidae</taxon>
        <taxon>Halocaridina</taxon>
    </lineage>
</organism>
<dbReference type="GO" id="GO:0031966">
    <property type="term" value="C:mitochondrial membrane"/>
    <property type="evidence" value="ECO:0007669"/>
    <property type="project" value="UniProtKB-SubCell"/>
</dbReference>
<evidence type="ECO:0000313" key="11">
    <source>
        <dbReference type="EMBL" id="KAK7074733.1"/>
    </source>
</evidence>
<reference evidence="11 12" key="1">
    <citation type="submission" date="2023-11" db="EMBL/GenBank/DDBJ databases">
        <title>Halocaridina rubra genome assembly.</title>
        <authorList>
            <person name="Smith C."/>
        </authorList>
    </citation>
    <scope>NUCLEOTIDE SEQUENCE [LARGE SCALE GENOMIC DNA]</scope>
    <source>
        <strain evidence="11">EP-1</strain>
        <tissue evidence="11">Whole</tissue>
    </source>
</reference>
<comment type="similarity">
    <text evidence="2 10">Belongs to the mitochondrial carrier (TC 2.A.29) family.</text>
</comment>
<evidence type="ECO:0000256" key="3">
    <source>
        <dbReference type="ARBA" id="ARBA00022448"/>
    </source>
</evidence>
<dbReference type="AlphaFoldDB" id="A0AAN8X5I3"/>
<evidence type="ECO:0000256" key="9">
    <source>
        <dbReference type="PROSITE-ProRule" id="PRU00282"/>
    </source>
</evidence>
<evidence type="ECO:0000256" key="5">
    <source>
        <dbReference type="ARBA" id="ARBA00022737"/>
    </source>
</evidence>
<proteinExistence type="inferred from homology"/>
<gene>
    <name evidence="11" type="ORF">SK128_021829</name>
</gene>
<dbReference type="Pfam" id="PF00153">
    <property type="entry name" value="Mito_carr"/>
    <property type="match status" value="2"/>
</dbReference>
<feature type="repeat" description="Solcar" evidence="9">
    <location>
        <begin position="15"/>
        <end position="95"/>
    </location>
</feature>
<sequence length="225" mass="25157">MHPRLFHPIQLSITQLLHYTECRKCCAGIIVGHPFDTLKVRLQMNPNYSGMWNCFKTSVKQESFRGLYKGMSSPIAGISFVNAVVFGVQGGVARRLRDPESLRLRYEIQIFICFSSPVDMAKLSRKMLRDFGFPEVQFAFRDVTISQTIAGATAGFCQAFINSPVELIKIRAQLQTGVVASAEVATSSTLSQTYETPLNLIRNIIATEGMNGLFRGQLITIIREQ</sequence>
<keyword evidence="5" id="KW-0677">Repeat</keyword>
<keyword evidence="12" id="KW-1185">Reference proteome</keyword>
<keyword evidence="8 9" id="KW-0472">Membrane</keyword>
<keyword evidence="4 9" id="KW-0812">Transmembrane</keyword>
<dbReference type="GO" id="GO:0022857">
    <property type="term" value="F:transmembrane transporter activity"/>
    <property type="evidence" value="ECO:0007669"/>
    <property type="project" value="TreeGrafter"/>
</dbReference>
<protein>
    <submittedName>
        <fullName evidence="11">Uncharacterized protein</fullName>
    </submittedName>
</protein>
<evidence type="ECO:0000256" key="1">
    <source>
        <dbReference type="ARBA" id="ARBA00004225"/>
    </source>
</evidence>
<evidence type="ECO:0000256" key="6">
    <source>
        <dbReference type="ARBA" id="ARBA00022989"/>
    </source>
</evidence>
<evidence type="ECO:0000256" key="10">
    <source>
        <dbReference type="RuleBase" id="RU000488"/>
    </source>
</evidence>
<evidence type="ECO:0000256" key="8">
    <source>
        <dbReference type="ARBA" id="ARBA00023136"/>
    </source>
</evidence>
<feature type="repeat" description="Solcar" evidence="9">
    <location>
        <begin position="142"/>
        <end position="225"/>
    </location>
</feature>
<keyword evidence="3 10" id="KW-0813">Transport</keyword>
<dbReference type="PANTHER" id="PTHR45624:SF10">
    <property type="entry name" value="SLC (SOLUTE CARRIER) HOMOLOG"/>
    <property type="match status" value="1"/>
</dbReference>
<name>A0AAN8X5I3_HALRR</name>
<dbReference type="Proteomes" id="UP001381693">
    <property type="component" value="Unassembled WGS sequence"/>
</dbReference>
<dbReference type="PANTHER" id="PTHR45624">
    <property type="entry name" value="MITOCHONDRIAL BASIC AMINO ACIDS TRANSPORTER-RELATED"/>
    <property type="match status" value="1"/>
</dbReference>
<comment type="subcellular location">
    <subcellularLocation>
        <location evidence="1">Mitochondrion membrane</location>
        <topology evidence="1">Multi-pass membrane protein</topology>
    </subcellularLocation>
</comment>